<sequence>MRLESQAIINDVKAYIDRHSEVGEDSTASEQEFGELALKIFNFQCEYNAAYRNYAKLKRKLPHQLASWRDIPPMPIQAFKRSPLSCEPPEHAAAVFMTSGTTHPEQRGRQYHPTFEVWDASMRTGFRPFVMGEVAKLRVFSLSPAEDIYTDSSLSRYLSQAIRLFGTSGSESYFRHDGLAVEQLLADLRACEEEAEPVLLLGATFAYVPLLDTMEKLGIRFRLAPGSRILDTGGFKGKSREVSMDWLYEKLAQCFGVPRSLCVNMYGMTELCSQYYDTTILTGVSTSMKRGPAWLRPLVLDPTTLLPAAEGTVGVLAHFDLANWNSCVAILTEDIGVMRGGSFELMGRIAGSEARGCSLAVEQFIQSNGLATS</sequence>
<dbReference type="RefSeq" id="WP_270884793.1">
    <property type="nucleotide sequence ID" value="NZ_JAQFVF010000079.1"/>
</dbReference>
<organism evidence="2 3">
    <name type="scientific">Paenibacillus aestuarii</name>
    <dbReference type="NCBI Taxonomy" id="516965"/>
    <lineage>
        <taxon>Bacteria</taxon>
        <taxon>Bacillati</taxon>
        <taxon>Bacillota</taxon>
        <taxon>Bacilli</taxon>
        <taxon>Bacillales</taxon>
        <taxon>Paenibacillaceae</taxon>
        <taxon>Paenibacillus</taxon>
    </lineage>
</organism>
<name>A0ABW0K3G6_9BACL</name>
<feature type="domain" description="Acyl-protein synthetase LuxE" evidence="1">
    <location>
        <begin position="38"/>
        <end position="363"/>
    </location>
</feature>
<evidence type="ECO:0000259" key="1">
    <source>
        <dbReference type="Pfam" id="PF04443"/>
    </source>
</evidence>
<dbReference type="Proteomes" id="UP001596044">
    <property type="component" value="Unassembled WGS sequence"/>
</dbReference>
<dbReference type="InterPro" id="IPR007534">
    <property type="entry name" value="LuxE"/>
</dbReference>
<protein>
    <submittedName>
        <fullName evidence="2">CoF synthetase</fullName>
    </submittedName>
</protein>
<evidence type="ECO:0000313" key="2">
    <source>
        <dbReference type="EMBL" id="MFC5447106.1"/>
    </source>
</evidence>
<accession>A0ABW0K3G6</accession>
<dbReference type="Pfam" id="PF04443">
    <property type="entry name" value="LuxE"/>
    <property type="match status" value="1"/>
</dbReference>
<comment type="caution">
    <text evidence="2">The sequence shown here is derived from an EMBL/GenBank/DDBJ whole genome shotgun (WGS) entry which is preliminary data.</text>
</comment>
<dbReference type="EMBL" id="JBHSMJ010000005">
    <property type="protein sequence ID" value="MFC5447106.1"/>
    <property type="molecule type" value="Genomic_DNA"/>
</dbReference>
<dbReference type="InterPro" id="IPR042099">
    <property type="entry name" value="ANL_N_sf"/>
</dbReference>
<dbReference type="Gene3D" id="3.40.50.12780">
    <property type="entry name" value="N-terminal domain of ligase-like"/>
    <property type="match status" value="1"/>
</dbReference>
<keyword evidence="3" id="KW-1185">Reference proteome</keyword>
<gene>
    <name evidence="2" type="ORF">ACFPOG_02470</name>
</gene>
<reference evidence="3" key="1">
    <citation type="journal article" date="2019" name="Int. J. Syst. Evol. Microbiol.">
        <title>The Global Catalogue of Microorganisms (GCM) 10K type strain sequencing project: providing services to taxonomists for standard genome sequencing and annotation.</title>
        <authorList>
            <consortium name="The Broad Institute Genomics Platform"/>
            <consortium name="The Broad Institute Genome Sequencing Center for Infectious Disease"/>
            <person name="Wu L."/>
            <person name="Ma J."/>
        </authorList>
    </citation>
    <scope>NUCLEOTIDE SEQUENCE [LARGE SCALE GENOMIC DNA]</scope>
    <source>
        <strain evidence="3">KACC 11904</strain>
    </source>
</reference>
<evidence type="ECO:0000313" key="3">
    <source>
        <dbReference type="Proteomes" id="UP001596044"/>
    </source>
</evidence>
<proteinExistence type="predicted"/>
<dbReference type="SUPFAM" id="SSF56801">
    <property type="entry name" value="Acetyl-CoA synthetase-like"/>
    <property type="match status" value="1"/>
</dbReference>